<keyword evidence="2" id="KW-1185">Reference proteome</keyword>
<dbReference type="Proteomes" id="UP000826656">
    <property type="component" value="Unassembled WGS sequence"/>
</dbReference>
<name>A0ABQ7UAQ0_SOLTU</name>
<accession>A0ABQ7UAQ0</accession>
<organism evidence="1 2">
    <name type="scientific">Solanum tuberosum</name>
    <name type="common">Potato</name>
    <dbReference type="NCBI Taxonomy" id="4113"/>
    <lineage>
        <taxon>Eukaryota</taxon>
        <taxon>Viridiplantae</taxon>
        <taxon>Streptophyta</taxon>
        <taxon>Embryophyta</taxon>
        <taxon>Tracheophyta</taxon>
        <taxon>Spermatophyta</taxon>
        <taxon>Magnoliopsida</taxon>
        <taxon>eudicotyledons</taxon>
        <taxon>Gunneridae</taxon>
        <taxon>Pentapetalae</taxon>
        <taxon>asterids</taxon>
        <taxon>lamiids</taxon>
        <taxon>Solanales</taxon>
        <taxon>Solanaceae</taxon>
        <taxon>Solanoideae</taxon>
        <taxon>Solaneae</taxon>
        <taxon>Solanum</taxon>
    </lineage>
</organism>
<evidence type="ECO:0000313" key="1">
    <source>
        <dbReference type="EMBL" id="KAH0743729.1"/>
    </source>
</evidence>
<sequence>MEDVNEKADPALNPTFERKIIVVERKVSVKDNNWTSSAVSLCHLIICYLVMHHSTAQQQNDSNSC</sequence>
<reference evidence="1 2" key="1">
    <citation type="journal article" date="2021" name="bioRxiv">
        <title>Chromosome-scale and haplotype-resolved genome assembly of a tetraploid potato cultivar.</title>
        <authorList>
            <person name="Sun H."/>
            <person name="Jiao W.-B."/>
            <person name="Krause K."/>
            <person name="Campoy J.A."/>
            <person name="Goel M."/>
            <person name="Folz-Donahue K."/>
            <person name="Kukat C."/>
            <person name="Huettel B."/>
            <person name="Schneeberger K."/>
        </authorList>
    </citation>
    <scope>NUCLEOTIDE SEQUENCE [LARGE SCALE GENOMIC DNA]</scope>
    <source>
        <strain evidence="1">SolTubOtavaFocal</strain>
        <tissue evidence="1">Leaves</tissue>
    </source>
</reference>
<protein>
    <submittedName>
        <fullName evidence="1">Uncharacterized protein</fullName>
    </submittedName>
</protein>
<comment type="caution">
    <text evidence="1">The sequence shown here is derived from an EMBL/GenBank/DDBJ whole genome shotgun (WGS) entry which is preliminary data.</text>
</comment>
<gene>
    <name evidence="1" type="ORF">KY290_031722</name>
</gene>
<dbReference type="EMBL" id="JAIVGD010000023">
    <property type="protein sequence ID" value="KAH0743729.1"/>
    <property type="molecule type" value="Genomic_DNA"/>
</dbReference>
<evidence type="ECO:0000313" key="2">
    <source>
        <dbReference type="Proteomes" id="UP000826656"/>
    </source>
</evidence>
<proteinExistence type="predicted"/>